<evidence type="ECO:0000313" key="2">
    <source>
        <dbReference type="Proteomes" id="UP001150581"/>
    </source>
</evidence>
<comment type="caution">
    <text evidence="1">The sequence shown here is derived from an EMBL/GenBank/DDBJ whole genome shotgun (WGS) entry which is preliminary data.</text>
</comment>
<keyword evidence="2" id="KW-1185">Reference proteome</keyword>
<evidence type="ECO:0000313" key="1">
    <source>
        <dbReference type="EMBL" id="KAJ1890384.1"/>
    </source>
</evidence>
<dbReference type="EMBL" id="JANBPG010001352">
    <property type="protein sequence ID" value="KAJ1890384.1"/>
    <property type="molecule type" value="Genomic_DNA"/>
</dbReference>
<protein>
    <submittedName>
        <fullName evidence="1">Uncharacterized protein</fullName>
    </submittedName>
</protein>
<reference evidence="1" key="1">
    <citation type="submission" date="2022-07" db="EMBL/GenBank/DDBJ databases">
        <title>Phylogenomic reconstructions and comparative analyses of Kickxellomycotina fungi.</title>
        <authorList>
            <person name="Reynolds N.K."/>
            <person name="Stajich J.E."/>
            <person name="Barry K."/>
            <person name="Grigoriev I.V."/>
            <person name="Crous P."/>
            <person name="Smith M.E."/>
        </authorList>
    </citation>
    <scope>NUCLEOTIDE SEQUENCE</scope>
    <source>
        <strain evidence="1">Benny 63K</strain>
    </source>
</reference>
<dbReference type="Proteomes" id="UP001150581">
    <property type="component" value="Unassembled WGS sequence"/>
</dbReference>
<proteinExistence type="predicted"/>
<organism evidence="1 2">
    <name type="scientific">Kickxella alabastrina</name>
    <dbReference type="NCBI Taxonomy" id="61397"/>
    <lineage>
        <taxon>Eukaryota</taxon>
        <taxon>Fungi</taxon>
        <taxon>Fungi incertae sedis</taxon>
        <taxon>Zoopagomycota</taxon>
        <taxon>Kickxellomycotina</taxon>
        <taxon>Kickxellomycetes</taxon>
        <taxon>Kickxellales</taxon>
        <taxon>Kickxellaceae</taxon>
        <taxon>Kickxella</taxon>
    </lineage>
</organism>
<sequence length="431" mass="47324">MNSDQHVYPPRFPVTQHQSQHQLPSSQGHPQMQQQQHLVSTWNRQPQPHYQRQQPMPLPAPTSHPGYPSSQNQPQQPYHYQQFQQKTQVQGQATWHNAAGYIVGNQHAANSYSRHATSSPPATAVPSSNCAPALTLAVSNPHAHPYAHSHRSSSGSGSSSPYSLPSMSVPITPMTSVTPLINIMSGGHTNMTNKHTAANGIKSETVSVKRRRRANQDSESPMAQSSDICRKRDSQSTNSTSEVPEDIKRTEGSPSVDGQTEAEAARILEERRRRNASASARFRKRRNERERELVNRCLFLEQHLLQAMGNKAFEEVMRKAPAAPPSIDGVPMLASGRRSIISPSGVNSMSVTTLSRTQSPKYEDEDADECDEDQVSTAHSSPTVSAGISVSALTAPTSVDDVWSAYLTLSQKMAGALQRIEMLEDNKKESA</sequence>
<name>A0ACC1IES4_9FUNG</name>
<accession>A0ACC1IES4</accession>
<gene>
    <name evidence="1" type="ORF">LPJ66_007513</name>
</gene>